<reference evidence="2" key="1">
    <citation type="journal article" date="2006" name="PLoS Pathog.">
        <title>New perspectives on host-parasite interplay by comparative transcriptomic and proteomic analyses of Schistosoma japonicum.</title>
        <authorList>
            <person name="Liu F."/>
            <person name="Lu J."/>
            <person name="Hu W."/>
            <person name="Wang S.Y."/>
            <person name="Cui S.J."/>
            <person name="Chi M."/>
            <person name="Yan Q."/>
            <person name="Wang X.R."/>
            <person name="Song H.D."/>
            <person name="Xu X.N."/>
            <person name="Wang J.J."/>
            <person name="Zhang X.L."/>
            <person name="Zhang X."/>
            <person name="Wang Z.Q."/>
            <person name="Xue C.L."/>
            <person name="Brindley P.J."/>
            <person name="McManus D.P."/>
            <person name="Yang P.Y."/>
            <person name="Feng Z."/>
            <person name="Chen Z."/>
            <person name="Han Z.G."/>
        </authorList>
    </citation>
    <scope>NUCLEOTIDE SEQUENCE</scope>
</reference>
<feature type="non-terminal residue" evidence="2">
    <location>
        <position position="176"/>
    </location>
</feature>
<evidence type="ECO:0000313" key="2">
    <source>
        <dbReference type="EMBL" id="AAX24493.2"/>
    </source>
</evidence>
<proteinExistence type="evidence at transcript level"/>
<organism evidence="2">
    <name type="scientific">Schistosoma japonicum</name>
    <name type="common">Blood fluke</name>
    <dbReference type="NCBI Taxonomy" id="6182"/>
    <lineage>
        <taxon>Eukaryota</taxon>
        <taxon>Metazoa</taxon>
        <taxon>Spiralia</taxon>
        <taxon>Lophotrochozoa</taxon>
        <taxon>Platyhelminthes</taxon>
        <taxon>Trematoda</taxon>
        <taxon>Digenea</taxon>
        <taxon>Strigeidida</taxon>
        <taxon>Schistosomatoidea</taxon>
        <taxon>Schistosomatidae</taxon>
        <taxon>Schistosoma</taxon>
    </lineage>
</organism>
<evidence type="ECO:0000256" key="1">
    <source>
        <dbReference type="SAM" id="MobiDB-lite"/>
    </source>
</evidence>
<accession>Q5C781</accession>
<dbReference type="EMBL" id="AY808604">
    <property type="protein sequence ID" value="AAX24493.2"/>
    <property type="molecule type" value="mRNA"/>
</dbReference>
<sequence length="176" mass="19718">MRLNDIEQLNSSKCQDILSIHKAVLHDRFGHIENSSNSSIKSNNKEVNSKSSDVCTLSSVTEENLEKDLTNIDYKENVNEENVIQTTYSKDFPNKQPSTLIALRPRSTRHAFAAPTYRSMSSPNSFRTATNLELLSTVDGPHQSTYSTDYIGCWTPRPDSPIRTATSSGTRVNKPH</sequence>
<name>Q5C781_SCHJA</name>
<dbReference type="AlphaFoldDB" id="Q5C781"/>
<protein>
    <submittedName>
        <fullName evidence="2">SJCHGC08063 protein</fullName>
    </submittedName>
</protein>
<feature type="region of interest" description="Disordered" evidence="1">
    <location>
        <begin position="157"/>
        <end position="176"/>
    </location>
</feature>
<feature type="compositionally biased region" description="Polar residues" evidence="1">
    <location>
        <begin position="163"/>
        <end position="176"/>
    </location>
</feature>